<dbReference type="Pfam" id="PF00132">
    <property type="entry name" value="Hexapep"/>
    <property type="match status" value="1"/>
</dbReference>
<proteinExistence type="inferred from homology"/>
<organism evidence="6 7">
    <name type="scientific">Roseomonas elaeocarpi</name>
    <dbReference type="NCBI Taxonomy" id="907779"/>
    <lineage>
        <taxon>Bacteria</taxon>
        <taxon>Pseudomonadati</taxon>
        <taxon>Pseudomonadota</taxon>
        <taxon>Alphaproteobacteria</taxon>
        <taxon>Acetobacterales</taxon>
        <taxon>Roseomonadaceae</taxon>
        <taxon>Roseomonas</taxon>
    </lineage>
</organism>
<dbReference type="InterPro" id="IPR001451">
    <property type="entry name" value="Hexapep"/>
</dbReference>
<keyword evidence="2 6" id="KW-0808">Transferase</keyword>
<dbReference type="PANTHER" id="PTHR23416">
    <property type="entry name" value="SIALIC ACID SYNTHASE-RELATED"/>
    <property type="match status" value="1"/>
</dbReference>
<comment type="similarity">
    <text evidence="1">Belongs to the transferase hexapeptide repeat family.</text>
</comment>
<feature type="domain" description="Maltose/galactoside acetyltransferase" evidence="5">
    <location>
        <begin position="7"/>
        <end position="61"/>
    </location>
</feature>
<gene>
    <name evidence="6" type="ORF">ACFFGY_14185</name>
</gene>
<dbReference type="GO" id="GO:0016746">
    <property type="term" value="F:acyltransferase activity"/>
    <property type="evidence" value="ECO:0007669"/>
    <property type="project" value="UniProtKB-KW"/>
</dbReference>
<dbReference type="InterPro" id="IPR024688">
    <property type="entry name" value="Mac_dom"/>
</dbReference>
<dbReference type="Pfam" id="PF12464">
    <property type="entry name" value="Mac"/>
    <property type="match status" value="1"/>
</dbReference>
<evidence type="ECO:0000256" key="3">
    <source>
        <dbReference type="ARBA" id="ARBA00022737"/>
    </source>
</evidence>
<dbReference type="SMART" id="SM01266">
    <property type="entry name" value="Mac"/>
    <property type="match status" value="1"/>
</dbReference>
<protein>
    <submittedName>
        <fullName evidence="6">Sugar O-acetyltransferase</fullName>
        <ecNumber evidence="6">2.3.1.-</ecNumber>
    </submittedName>
</protein>
<reference evidence="6 7" key="1">
    <citation type="submission" date="2024-09" db="EMBL/GenBank/DDBJ databases">
        <authorList>
            <person name="Sun Q."/>
            <person name="Mori K."/>
        </authorList>
    </citation>
    <scope>NUCLEOTIDE SEQUENCE [LARGE SCALE GENOMIC DNA]</scope>
    <source>
        <strain evidence="6 7">TBRC 5777</strain>
    </source>
</reference>
<keyword evidence="7" id="KW-1185">Reference proteome</keyword>
<dbReference type="EC" id="2.3.1.-" evidence="6"/>
<dbReference type="InterPro" id="IPR051159">
    <property type="entry name" value="Hexapeptide_acetyltransf"/>
</dbReference>
<dbReference type="InterPro" id="IPR018357">
    <property type="entry name" value="Hexapep_transf_CS"/>
</dbReference>
<evidence type="ECO:0000313" key="6">
    <source>
        <dbReference type="EMBL" id="MFC0409401.1"/>
    </source>
</evidence>
<dbReference type="Proteomes" id="UP001589865">
    <property type="component" value="Unassembled WGS sequence"/>
</dbReference>
<accession>A0ABV6JUI8</accession>
<keyword evidence="3" id="KW-0677">Repeat</keyword>
<evidence type="ECO:0000259" key="5">
    <source>
        <dbReference type="SMART" id="SM01266"/>
    </source>
</evidence>
<evidence type="ECO:0000256" key="4">
    <source>
        <dbReference type="ARBA" id="ARBA00023315"/>
    </source>
</evidence>
<dbReference type="PANTHER" id="PTHR23416:SF23">
    <property type="entry name" value="ACETYLTRANSFERASE C18B11.09C-RELATED"/>
    <property type="match status" value="1"/>
</dbReference>
<dbReference type="EMBL" id="JBHLUN010000009">
    <property type="protein sequence ID" value="MFC0409401.1"/>
    <property type="molecule type" value="Genomic_DNA"/>
</dbReference>
<dbReference type="Gene3D" id="2.160.10.10">
    <property type="entry name" value="Hexapeptide repeat proteins"/>
    <property type="match status" value="1"/>
</dbReference>
<dbReference type="PROSITE" id="PS00101">
    <property type="entry name" value="HEXAPEP_TRANSFERASES"/>
    <property type="match status" value="1"/>
</dbReference>
<evidence type="ECO:0000313" key="7">
    <source>
        <dbReference type="Proteomes" id="UP001589865"/>
    </source>
</evidence>
<keyword evidence="4 6" id="KW-0012">Acyltransferase</keyword>
<evidence type="ECO:0000256" key="1">
    <source>
        <dbReference type="ARBA" id="ARBA00007274"/>
    </source>
</evidence>
<dbReference type="CDD" id="cd03357">
    <property type="entry name" value="LbH_MAT_GAT"/>
    <property type="match status" value="1"/>
</dbReference>
<dbReference type="RefSeq" id="WP_377045147.1">
    <property type="nucleotide sequence ID" value="NZ_JBHLUN010000009.1"/>
</dbReference>
<dbReference type="InterPro" id="IPR011004">
    <property type="entry name" value="Trimer_LpxA-like_sf"/>
</dbReference>
<sequence length="191" mass="20566">MTMRSQKQRMLAGELYTADDPELAADNRRISEWMDRYNRTNTLTQAERQALLEEAFGSVGANCNIRPPFHCDYGYNIRLGRGVFLNFNCCILDVVAVTIGDGTQIGPGVQILTADHPRDPAQRRAMLEFGQPIRIGANVWIGAGALILPGVTVGDDAIIGAGSVVTRDVPAGGVAVGNPARLRPPRVAPVV</sequence>
<evidence type="ECO:0000256" key="2">
    <source>
        <dbReference type="ARBA" id="ARBA00022679"/>
    </source>
</evidence>
<comment type="caution">
    <text evidence="6">The sequence shown here is derived from an EMBL/GenBank/DDBJ whole genome shotgun (WGS) entry which is preliminary data.</text>
</comment>
<dbReference type="SUPFAM" id="SSF51161">
    <property type="entry name" value="Trimeric LpxA-like enzymes"/>
    <property type="match status" value="1"/>
</dbReference>
<name>A0ABV6JUI8_9PROT</name>